<dbReference type="SUPFAM" id="SSF110857">
    <property type="entry name" value="Gamma-glutamyl cyclotransferase-like"/>
    <property type="match status" value="1"/>
</dbReference>
<reference evidence="2 3" key="1">
    <citation type="submission" date="2021-03" db="EMBL/GenBank/DDBJ databases">
        <title>Genome sequencing of Marinobacter sp. LPB0319.</title>
        <authorList>
            <person name="Kim J."/>
        </authorList>
    </citation>
    <scope>NUCLEOTIDE SEQUENCE [LARGE SCALE GENOMIC DNA]</scope>
    <source>
        <strain evidence="2 3">LPB0319</strain>
    </source>
</reference>
<dbReference type="Proteomes" id="UP000663555">
    <property type="component" value="Chromosome"/>
</dbReference>
<evidence type="ECO:0000259" key="1">
    <source>
        <dbReference type="Pfam" id="PF06094"/>
    </source>
</evidence>
<dbReference type="InterPro" id="IPR036568">
    <property type="entry name" value="GGCT-like_sf"/>
</dbReference>
<name>A0ABX7N1X8_9GAMM</name>
<dbReference type="InterPro" id="IPR009288">
    <property type="entry name" value="AIG2-like_dom"/>
</dbReference>
<dbReference type="InterPro" id="IPR013024">
    <property type="entry name" value="GGCT-like"/>
</dbReference>
<proteinExistence type="predicted"/>
<evidence type="ECO:0000313" key="3">
    <source>
        <dbReference type="Proteomes" id="UP000663555"/>
    </source>
</evidence>
<sequence length="117" mass="13234">MDHLVAVYGTLKRGHYNSHLLEDAVFLGEDTLTALTLYDLGAFPGALLHPSSGVQVEVYSVTRGILWQLDALEVFLPDAPEQSLYLREQLPTRHGTAWTYIYNRPVENHQRIVSGLW</sequence>
<gene>
    <name evidence="2" type="ORF">LPB19_08390</name>
</gene>
<dbReference type="Gene3D" id="3.10.490.10">
    <property type="entry name" value="Gamma-glutamyl cyclotransferase-like"/>
    <property type="match status" value="1"/>
</dbReference>
<protein>
    <submittedName>
        <fullName evidence="2">Gamma-glutamylcyclotransferase</fullName>
    </submittedName>
</protein>
<keyword evidence="3" id="KW-1185">Reference proteome</keyword>
<organism evidence="2 3">
    <name type="scientific">Marinobacter salinisoli</name>
    <dbReference type="NCBI Taxonomy" id="2769486"/>
    <lineage>
        <taxon>Bacteria</taxon>
        <taxon>Pseudomonadati</taxon>
        <taxon>Pseudomonadota</taxon>
        <taxon>Gammaproteobacteria</taxon>
        <taxon>Pseudomonadales</taxon>
        <taxon>Marinobacteraceae</taxon>
        <taxon>Marinobacter</taxon>
    </lineage>
</organism>
<evidence type="ECO:0000313" key="2">
    <source>
        <dbReference type="EMBL" id="QSP96378.1"/>
    </source>
</evidence>
<feature type="domain" description="Gamma-glutamylcyclotransferase AIG2-like" evidence="1">
    <location>
        <begin position="5"/>
        <end position="117"/>
    </location>
</feature>
<dbReference type="RefSeq" id="WP_206645605.1">
    <property type="nucleotide sequence ID" value="NZ_CP071247.1"/>
</dbReference>
<dbReference type="Pfam" id="PF06094">
    <property type="entry name" value="GGACT"/>
    <property type="match status" value="1"/>
</dbReference>
<dbReference type="CDD" id="cd06661">
    <property type="entry name" value="GGCT_like"/>
    <property type="match status" value="1"/>
</dbReference>
<dbReference type="EMBL" id="CP071247">
    <property type="protein sequence ID" value="QSP96378.1"/>
    <property type="molecule type" value="Genomic_DNA"/>
</dbReference>
<accession>A0ABX7N1X8</accession>